<gene>
    <name evidence="1" type="ORF">MUY27_01555</name>
</gene>
<organism evidence="1 2">
    <name type="scientific">Mucilaginibacter straminoryzae</name>
    <dbReference type="NCBI Taxonomy" id="2932774"/>
    <lineage>
        <taxon>Bacteria</taxon>
        <taxon>Pseudomonadati</taxon>
        <taxon>Bacteroidota</taxon>
        <taxon>Sphingobacteriia</taxon>
        <taxon>Sphingobacteriales</taxon>
        <taxon>Sphingobacteriaceae</taxon>
        <taxon>Mucilaginibacter</taxon>
    </lineage>
</organism>
<evidence type="ECO:0000313" key="1">
    <source>
        <dbReference type="EMBL" id="MCJ8208375.1"/>
    </source>
</evidence>
<comment type="caution">
    <text evidence="1">The sequence shown here is derived from an EMBL/GenBank/DDBJ whole genome shotgun (WGS) entry which is preliminary data.</text>
</comment>
<sequence length="105" mass="11576">MNTVYDTLSEAITDLTAKGYQYNFNLNPESIYCSELNLSLSPGDFHVDGVFRFEGATDPEDNEILYAISSDEGVKGLLVDAFGTYATALNADMIAKLTIDRTTKY</sequence>
<dbReference type="AlphaFoldDB" id="A0A9X1X1P9"/>
<accession>A0A9X1X1P9</accession>
<proteinExistence type="predicted"/>
<keyword evidence="2" id="KW-1185">Reference proteome</keyword>
<reference evidence="1" key="1">
    <citation type="submission" date="2022-04" db="EMBL/GenBank/DDBJ databases">
        <title>Mucilaginibacter sp. RS28 isolated from freshwater.</title>
        <authorList>
            <person name="Ko S.-R."/>
        </authorList>
    </citation>
    <scope>NUCLEOTIDE SEQUENCE</scope>
    <source>
        <strain evidence="1">RS28</strain>
    </source>
</reference>
<protein>
    <submittedName>
        <fullName evidence="1">Phosphoribosylpyrophosphate synthetase</fullName>
    </submittedName>
</protein>
<evidence type="ECO:0000313" key="2">
    <source>
        <dbReference type="Proteomes" id="UP001139450"/>
    </source>
</evidence>
<name>A0A9X1X1P9_9SPHI</name>
<dbReference type="RefSeq" id="WP_245128206.1">
    <property type="nucleotide sequence ID" value="NZ_JALJEJ010000001.1"/>
</dbReference>
<dbReference type="EMBL" id="JALJEJ010000001">
    <property type="protein sequence ID" value="MCJ8208375.1"/>
    <property type="molecule type" value="Genomic_DNA"/>
</dbReference>
<dbReference type="Proteomes" id="UP001139450">
    <property type="component" value="Unassembled WGS sequence"/>
</dbReference>